<keyword evidence="4 8" id="KW-1003">Cell membrane</keyword>
<evidence type="ECO:0000256" key="2">
    <source>
        <dbReference type="ARBA" id="ARBA00007783"/>
    </source>
</evidence>
<dbReference type="Proteomes" id="UP000274391">
    <property type="component" value="Unassembled WGS sequence"/>
</dbReference>
<dbReference type="Pfam" id="PF01061">
    <property type="entry name" value="ABC2_membrane"/>
    <property type="match status" value="1"/>
</dbReference>
<feature type="domain" description="ABC transmembrane type-2" evidence="9">
    <location>
        <begin position="67"/>
        <end position="311"/>
    </location>
</feature>
<organism evidence="10 11">
    <name type="scientific">Gulosibacter macacae</name>
    <dbReference type="NCBI Taxonomy" id="2488791"/>
    <lineage>
        <taxon>Bacteria</taxon>
        <taxon>Bacillati</taxon>
        <taxon>Actinomycetota</taxon>
        <taxon>Actinomycetes</taxon>
        <taxon>Micrococcales</taxon>
        <taxon>Microbacteriaceae</taxon>
        <taxon>Gulosibacter</taxon>
    </lineage>
</organism>
<feature type="transmembrane region" description="Helical" evidence="8">
    <location>
        <begin position="210"/>
        <end position="229"/>
    </location>
</feature>
<accession>A0A3P3VYU1</accession>
<keyword evidence="11" id="KW-1185">Reference proteome</keyword>
<keyword evidence="6 8" id="KW-1133">Transmembrane helix</keyword>
<dbReference type="OrthoDB" id="9789409at2"/>
<dbReference type="AlphaFoldDB" id="A0A3P3VYU1"/>
<dbReference type="InterPro" id="IPR047817">
    <property type="entry name" value="ABC2_TM_bact-type"/>
</dbReference>
<evidence type="ECO:0000313" key="10">
    <source>
        <dbReference type="EMBL" id="RRJ86776.1"/>
    </source>
</evidence>
<feature type="transmembrane region" description="Helical" evidence="8">
    <location>
        <begin position="100"/>
        <end position="129"/>
    </location>
</feature>
<comment type="caution">
    <text evidence="10">The sequence shown here is derived from an EMBL/GenBank/DDBJ whole genome shotgun (WGS) entry which is preliminary data.</text>
</comment>
<proteinExistence type="inferred from homology"/>
<evidence type="ECO:0000313" key="11">
    <source>
        <dbReference type="Proteomes" id="UP000274391"/>
    </source>
</evidence>
<evidence type="ECO:0000256" key="6">
    <source>
        <dbReference type="ARBA" id="ARBA00022989"/>
    </source>
</evidence>
<dbReference type="InterPro" id="IPR013525">
    <property type="entry name" value="ABC2_TM"/>
</dbReference>
<evidence type="ECO:0000259" key="9">
    <source>
        <dbReference type="PROSITE" id="PS51012"/>
    </source>
</evidence>
<dbReference type="EMBL" id="RQVS01000007">
    <property type="protein sequence ID" value="RRJ86776.1"/>
    <property type="molecule type" value="Genomic_DNA"/>
</dbReference>
<evidence type="ECO:0000256" key="4">
    <source>
        <dbReference type="ARBA" id="ARBA00022475"/>
    </source>
</evidence>
<dbReference type="RefSeq" id="WP_124971954.1">
    <property type="nucleotide sequence ID" value="NZ_RQVS01000007.1"/>
</dbReference>
<comment type="similarity">
    <text evidence="2 8">Belongs to the ABC-2 integral membrane protein family.</text>
</comment>
<keyword evidence="5 8" id="KW-0812">Transmembrane</keyword>
<protein>
    <recommendedName>
        <fullName evidence="8">Transport permease protein</fullName>
    </recommendedName>
</protein>
<keyword evidence="7 8" id="KW-0472">Membrane</keyword>
<feature type="transmembrane region" description="Helical" evidence="8">
    <location>
        <begin position="141"/>
        <end position="167"/>
    </location>
</feature>
<evidence type="ECO:0000256" key="8">
    <source>
        <dbReference type="RuleBase" id="RU361157"/>
    </source>
</evidence>
<feature type="transmembrane region" description="Helical" evidence="8">
    <location>
        <begin position="286"/>
        <end position="304"/>
    </location>
</feature>
<dbReference type="PANTHER" id="PTHR30413:SF10">
    <property type="entry name" value="CAPSULE POLYSACCHARIDE EXPORT INNER-MEMBRANE PROTEIN CTRC"/>
    <property type="match status" value="1"/>
</dbReference>
<dbReference type="PROSITE" id="PS51012">
    <property type="entry name" value="ABC_TM2"/>
    <property type="match status" value="1"/>
</dbReference>
<name>A0A3P3VYU1_9MICO</name>
<feature type="transmembrane region" description="Helical" evidence="8">
    <location>
        <begin position="66"/>
        <end position="88"/>
    </location>
</feature>
<evidence type="ECO:0000256" key="3">
    <source>
        <dbReference type="ARBA" id="ARBA00022448"/>
    </source>
</evidence>
<feature type="transmembrane region" description="Helical" evidence="8">
    <location>
        <begin position="173"/>
        <end position="198"/>
    </location>
</feature>
<keyword evidence="3 8" id="KW-0813">Transport</keyword>
<reference evidence="10 11" key="1">
    <citation type="submission" date="2018-11" db="EMBL/GenBank/DDBJ databases">
        <title>YIM 102482-1 draft genome.</title>
        <authorList>
            <person name="Li G."/>
            <person name="Jiang Y."/>
        </authorList>
    </citation>
    <scope>NUCLEOTIDE SEQUENCE [LARGE SCALE GENOMIC DNA]</scope>
    <source>
        <strain evidence="10 11">YIM 102482-1</strain>
    </source>
</reference>
<comment type="subcellular location">
    <subcellularLocation>
        <location evidence="1 8">Cell membrane</location>
        <topology evidence="1 8">Multi-pass membrane protein</topology>
    </subcellularLocation>
</comment>
<evidence type="ECO:0000256" key="1">
    <source>
        <dbReference type="ARBA" id="ARBA00004651"/>
    </source>
</evidence>
<dbReference type="PANTHER" id="PTHR30413">
    <property type="entry name" value="INNER MEMBRANE TRANSPORT PERMEASE"/>
    <property type="match status" value="1"/>
</dbReference>
<evidence type="ECO:0000256" key="5">
    <source>
        <dbReference type="ARBA" id="ARBA00022692"/>
    </source>
</evidence>
<dbReference type="GO" id="GO:0005886">
    <property type="term" value="C:plasma membrane"/>
    <property type="evidence" value="ECO:0007669"/>
    <property type="project" value="UniProtKB-SubCell"/>
</dbReference>
<gene>
    <name evidence="10" type="ORF">EG850_07075</name>
</gene>
<sequence>MTQSQDAAAATIERNRRLSQEPLRETGIRGNFFSGFFIALADIWNRRELLDLLIKREIKARYKDSALGFLWGLVRPLTQLLIYYLVLGHFLGAARNIPEFAVFIFAGLTLYGLAAEIIGSMTASIVGNAGLVKKVYLPREIFPFAAAGSTAFNFGMQILVLLGAAMISGTLVLGWHFVYAIAAIVVVIVWSLAFGLAFSALNVYLRDMQYLVEVVVMLLMWFSPIVYFWQFVGTTASDLGLPPWVAEVYLNNPLTLGVLGFQAAFWAPGANGTPQFPDGVPFPEHLMLRMVIATVIGLIALFLAQRLFSRLQGNFAQEL</sequence>
<evidence type="ECO:0000256" key="7">
    <source>
        <dbReference type="ARBA" id="ARBA00023136"/>
    </source>
</evidence>
<dbReference type="GO" id="GO:0015920">
    <property type="term" value="P:lipopolysaccharide transport"/>
    <property type="evidence" value="ECO:0007669"/>
    <property type="project" value="TreeGrafter"/>
</dbReference>
<dbReference type="GO" id="GO:0140359">
    <property type="term" value="F:ABC-type transporter activity"/>
    <property type="evidence" value="ECO:0007669"/>
    <property type="project" value="InterPro"/>
</dbReference>